<proteinExistence type="predicted"/>
<evidence type="ECO:0000313" key="2">
    <source>
        <dbReference type="Proteomes" id="UP000032142"/>
    </source>
</evidence>
<organism evidence="1 2">
    <name type="scientific">Gossypium arboreum</name>
    <name type="common">Tree cotton</name>
    <name type="synonym">Gossypium nanking</name>
    <dbReference type="NCBI Taxonomy" id="29729"/>
    <lineage>
        <taxon>Eukaryota</taxon>
        <taxon>Viridiplantae</taxon>
        <taxon>Streptophyta</taxon>
        <taxon>Embryophyta</taxon>
        <taxon>Tracheophyta</taxon>
        <taxon>Spermatophyta</taxon>
        <taxon>Magnoliopsida</taxon>
        <taxon>eudicotyledons</taxon>
        <taxon>Gunneridae</taxon>
        <taxon>Pentapetalae</taxon>
        <taxon>rosids</taxon>
        <taxon>malvids</taxon>
        <taxon>Malvales</taxon>
        <taxon>Malvaceae</taxon>
        <taxon>Malvoideae</taxon>
        <taxon>Gossypium</taxon>
    </lineage>
</organism>
<evidence type="ECO:0000313" key="1">
    <source>
        <dbReference type="EMBL" id="KHG00828.1"/>
    </source>
</evidence>
<dbReference type="Proteomes" id="UP000032142">
    <property type="component" value="Unassembled WGS sequence"/>
</dbReference>
<protein>
    <submittedName>
        <fullName evidence="1">Uncharacterized protein</fullName>
    </submittedName>
</protein>
<reference evidence="2" key="1">
    <citation type="submission" date="2014-09" db="EMBL/GenBank/DDBJ databases">
        <authorList>
            <person name="Mudge J."/>
            <person name="Ramaraj T."/>
            <person name="Lindquist I.E."/>
            <person name="Bharti A.K."/>
            <person name="Sundararajan A."/>
            <person name="Cameron C.T."/>
            <person name="Woodward J.E."/>
            <person name="May G.D."/>
            <person name="Brubaker C."/>
            <person name="Broadhvest J."/>
            <person name="Wilkins T.A."/>
        </authorList>
    </citation>
    <scope>NUCLEOTIDE SEQUENCE</scope>
    <source>
        <strain evidence="2">cv. AKA8401</strain>
    </source>
</reference>
<keyword evidence="2" id="KW-1185">Reference proteome</keyword>
<accession>A0A0B0MFE4</accession>
<dbReference type="EMBL" id="JRRC01152192">
    <property type="protein sequence ID" value="KHG00828.1"/>
    <property type="molecule type" value="Genomic_DNA"/>
</dbReference>
<name>A0A0B0MFE4_GOSAR</name>
<sequence>MSVLFWNGPMGHTVILKGAKAQFTVF</sequence>
<gene>
    <name evidence="1" type="ORF">F383_39093</name>
</gene>
<comment type="caution">
    <text evidence="1">The sequence shown here is derived from an EMBL/GenBank/DDBJ whole genome shotgun (WGS) entry which is preliminary data.</text>
</comment>
<dbReference type="AlphaFoldDB" id="A0A0B0MFE4"/>